<reference evidence="1" key="1">
    <citation type="submission" date="2020-10" db="EMBL/GenBank/DDBJ databases">
        <authorList>
            <person name="Gilroy R."/>
        </authorList>
    </citation>
    <scope>NUCLEOTIDE SEQUENCE</scope>
    <source>
        <strain evidence="1">23406</strain>
    </source>
</reference>
<sequence length="117" mass="12635">MKIKEVVSILDGKVCCCENLLDNEVFSACASDMMSDVLAFVKDQSLLLSGLCNPQVIRTADMLDIRCVALVRGKTPSPDMIALAEQKGIVILSSNLRMFLACGLLYQAGLQPGEVIL</sequence>
<name>A0A9D1ND09_9FIRM</name>
<proteinExistence type="predicted"/>
<dbReference type="Proteomes" id="UP000886891">
    <property type="component" value="Unassembled WGS sequence"/>
</dbReference>
<accession>A0A9D1ND09</accession>
<dbReference type="Gene3D" id="3.40.1390.20">
    <property type="entry name" value="HprK N-terminal domain-like"/>
    <property type="match status" value="1"/>
</dbReference>
<dbReference type="InterPro" id="IPR028979">
    <property type="entry name" value="Ser_kin/Pase_Hpr-like_N_sf"/>
</dbReference>
<dbReference type="AlphaFoldDB" id="A0A9D1ND09"/>
<dbReference type="EMBL" id="DVOH01000057">
    <property type="protein sequence ID" value="HIV00854.1"/>
    <property type="molecule type" value="Genomic_DNA"/>
</dbReference>
<organism evidence="1 2">
    <name type="scientific">Candidatus Stercoripulliclostridium merdipullorum</name>
    <dbReference type="NCBI Taxonomy" id="2840952"/>
    <lineage>
        <taxon>Bacteria</taxon>
        <taxon>Bacillati</taxon>
        <taxon>Bacillota</taxon>
        <taxon>Clostridia</taxon>
        <taxon>Eubacteriales</taxon>
        <taxon>Candidatus Stercoripulliclostridium</taxon>
    </lineage>
</organism>
<gene>
    <name evidence="1" type="ORF">IAB14_07060</name>
</gene>
<protein>
    <recommendedName>
        <fullName evidence="3">DRTGG domain-containing protein</fullName>
    </recommendedName>
</protein>
<comment type="caution">
    <text evidence="1">The sequence shown here is derived from an EMBL/GenBank/DDBJ whole genome shotgun (WGS) entry which is preliminary data.</text>
</comment>
<dbReference type="SUPFAM" id="SSF75138">
    <property type="entry name" value="HprK N-terminal domain-like"/>
    <property type="match status" value="1"/>
</dbReference>
<reference evidence="1" key="2">
    <citation type="journal article" date="2021" name="PeerJ">
        <title>Extensive microbial diversity within the chicken gut microbiome revealed by metagenomics and culture.</title>
        <authorList>
            <person name="Gilroy R."/>
            <person name="Ravi A."/>
            <person name="Getino M."/>
            <person name="Pursley I."/>
            <person name="Horton D.L."/>
            <person name="Alikhan N.F."/>
            <person name="Baker D."/>
            <person name="Gharbi K."/>
            <person name="Hall N."/>
            <person name="Watson M."/>
            <person name="Adriaenssens E.M."/>
            <person name="Foster-Nyarko E."/>
            <person name="Jarju S."/>
            <person name="Secka A."/>
            <person name="Antonio M."/>
            <person name="Oren A."/>
            <person name="Chaudhuri R.R."/>
            <person name="La Ragione R."/>
            <person name="Hildebrand F."/>
            <person name="Pallen M.J."/>
        </authorList>
    </citation>
    <scope>NUCLEOTIDE SEQUENCE</scope>
    <source>
        <strain evidence="1">23406</strain>
    </source>
</reference>
<evidence type="ECO:0000313" key="2">
    <source>
        <dbReference type="Proteomes" id="UP000886891"/>
    </source>
</evidence>
<evidence type="ECO:0008006" key="3">
    <source>
        <dbReference type="Google" id="ProtNLM"/>
    </source>
</evidence>
<evidence type="ECO:0000313" key="1">
    <source>
        <dbReference type="EMBL" id="HIV00854.1"/>
    </source>
</evidence>